<dbReference type="AlphaFoldDB" id="A0AAD3T619"/>
<organism evidence="3 4">
    <name type="scientific">Nepenthes gracilis</name>
    <name type="common">Slender pitcher plant</name>
    <dbReference type="NCBI Taxonomy" id="150966"/>
    <lineage>
        <taxon>Eukaryota</taxon>
        <taxon>Viridiplantae</taxon>
        <taxon>Streptophyta</taxon>
        <taxon>Embryophyta</taxon>
        <taxon>Tracheophyta</taxon>
        <taxon>Spermatophyta</taxon>
        <taxon>Magnoliopsida</taxon>
        <taxon>eudicotyledons</taxon>
        <taxon>Gunneridae</taxon>
        <taxon>Pentapetalae</taxon>
        <taxon>Caryophyllales</taxon>
        <taxon>Nepenthaceae</taxon>
        <taxon>Nepenthes</taxon>
    </lineage>
</organism>
<gene>
    <name evidence="3" type="ORF">Nepgr_025267</name>
</gene>
<reference evidence="3" key="1">
    <citation type="submission" date="2023-05" db="EMBL/GenBank/DDBJ databases">
        <title>Nepenthes gracilis genome sequencing.</title>
        <authorList>
            <person name="Fukushima K."/>
        </authorList>
    </citation>
    <scope>NUCLEOTIDE SEQUENCE</scope>
    <source>
        <strain evidence="3">SING2019-196</strain>
    </source>
</reference>
<proteinExistence type="predicted"/>
<protein>
    <submittedName>
        <fullName evidence="3">Uncharacterized protein</fullName>
    </submittedName>
</protein>
<feature type="region of interest" description="Disordered" evidence="1">
    <location>
        <begin position="67"/>
        <end position="88"/>
    </location>
</feature>
<evidence type="ECO:0000256" key="2">
    <source>
        <dbReference type="SAM" id="SignalP"/>
    </source>
</evidence>
<evidence type="ECO:0000313" key="3">
    <source>
        <dbReference type="EMBL" id="GMH23424.1"/>
    </source>
</evidence>
<dbReference type="Proteomes" id="UP001279734">
    <property type="component" value="Unassembled WGS sequence"/>
</dbReference>
<dbReference type="EMBL" id="BSYO01000026">
    <property type="protein sequence ID" value="GMH23424.1"/>
    <property type="molecule type" value="Genomic_DNA"/>
</dbReference>
<feature type="chain" id="PRO_5042191019" evidence="2">
    <location>
        <begin position="25"/>
        <end position="88"/>
    </location>
</feature>
<comment type="caution">
    <text evidence="3">The sequence shown here is derived from an EMBL/GenBank/DDBJ whole genome shotgun (WGS) entry which is preliminary data.</text>
</comment>
<sequence>MAFPPTKLIASALIFLFLMGGFSAEFASPANANYNCKSSLRKMTPKAQECEDLVNNETKLAQLQRSLRIGPVQGMPSPQPNKDSHAKG</sequence>
<keyword evidence="4" id="KW-1185">Reference proteome</keyword>
<name>A0AAD3T619_NEPGR</name>
<keyword evidence="2" id="KW-0732">Signal</keyword>
<accession>A0AAD3T619</accession>
<evidence type="ECO:0000313" key="4">
    <source>
        <dbReference type="Proteomes" id="UP001279734"/>
    </source>
</evidence>
<feature type="signal peptide" evidence="2">
    <location>
        <begin position="1"/>
        <end position="24"/>
    </location>
</feature>
<evidence type="ECO:0000256" key="1">
    <source>
        <dbReference type="SAM" id="MobiDB-lite"/>
    </source>
</evidence>